<reference evidence="1" key="1">
    <citation type="submission" date="2018-06" db="EMBL/GenBank/DDBJ databases">
        <title>Genomic Encyclopedia of Type Strains, Phase IV (KMG-V): Genome sequencing to study the core and pangenomes of soil and plant-associated prokaryotes.</title>
        <authorList>
            <person name="Whitman W."/>
        </authorList>
    </citation>
    <scope>NUCLEOTIDE SEQUENCE [LARGE SCALE GENOMIC DNA]</scope>
    <source>
        <strain evidence="1">MLR2-44</strain>
    </source>
</reference>
<comment type="caution">
    <text evidence="1">The sequence shown here is derived from an EMBL/GenBank/DDBJ whole genome shotgun (WGS) entry which is preliminary data.</text>
</comment>
<keyword evidence="2" id="KW-1185">Reference proteome</keyword>
<evidence type="ECO:0000313" key="1">
    <source>
        <dbReference type="EMBL" id="PZX24817.1"/>
    </source>
</evidence>
<gene>
    <name evidence="1" type="ORF">C7416_109220</name>
</gene>
<evidence type="ECO:0008006" key="3">
    <source>
        <dbReference type="Google" id="ProtNLM"/>
    </source>
</evidence>
<evidence type="ECO:0000313" key="2">
    <source>
        <dbReference type="Proteomes" id="UP000249638"/>
    </source>
</evidence>
<proteinExistence type="predicted"/>
<name>A0A2W7NUP2_9BURK</name>
<dbReference type="PROSITE" id="PS51257">
    <property type="entry name" value="PROKAR_LIPOPROTEIN"/>
    <property type="match status" value="1"/>
</dbReference>
<dbReference type="AlphaFoldDB" id="A0A2W7NUP2"/>
<dbReference type="Proteomes" id="UP000249638">
    <property type="component" value="Unassembled WGS sequence"/>
</dbReference>
<accession>A0A2W7NUP2</accession>
<protein>
    <recommendedName>
        <fullName evidence="3">Lipoprotein</fullName>
    </recommendedName>
</protein>
<organism evidence="1 2">
    <name type="scientific">Cupriavidus phytorum</name>
    <dbReference type="NCBI Taxonomy" id="3024399"/>
    <lineage>
        <taxon>Bacteria</taxon>
        <taxon>Pseudomonadati</taxon>
        <taxon>Pseudomonadota</taxon>
        <taxon>Betaproteobacteria</taxon>
        <taxon>Burkholderiales</taxon>
        <taxon>Burkholderiaceae</taxon>
        <taxon>Cupriavidus</taxon>
    </lineage>
</organism>
<sequence>MNPSRSLAHGALLLGCWLAIGTSSLAAAAIVAQTLA</sequence>
<dbReference type="EMBL" id="QKZN01000009">
    <property type="protein sequence ID" value="PZX24817.1"/>
    <property type="molecule type" value="Genomic_DNA"/>
</dbReference>